<dbReference type="Proteomes" id="UP000604046">
    <property type="component" value="Unassembled WGS sequence"/>
</dbReference>
<dbReference type="Pfam" id="PF00487">
    <property type="entry name" value="FA_desaturase"/>
    <property type="match status" value="1"/>
</dbReference>
<dbReference type="SMART" id="SM01117">
    <property type="entry name" value="Cyt-b5"/>
    <property type="match status" value="1"/>
</dbReference>
<sequence length="655" mass="72208">MGVYELHGDWLFALQSGFLSGMSIVIASEVFAHGINFDIKVDDSRATSVRPVILGYVSFMVLVCIHAREHQTVNTAALSVIINCLLWVVIGRCCSAFENGRRLGEIVNNRALDAAENWTAYPARSAAECSAWLLGQYIGHICGSIFASALIGTAVGVAAVGLSEVVACWGTSAPQARRTDRPVKGKWSWDEVSKHSSPDDAWIVIDGRVLDVTSFARRHPGGPIILTYAGVDASDQFAAFHRPRVYARLAQFHIGEVVGDEYLPSEATKEYRALRKRLWEEGWFKPRLTYFAFKAVVCLLLFAFVVGALTSLNPAWTCTRTVVAGAALGIAWQQVAFLAHDADHWGITNPPVGSSFNPLSWFLASVLFGISRSMWNEEHSMHHAITLRPQEDPQFRYLPLWLISKKELDVAGTHVGILTKTLVSVQHLTFLPVSVVVGRFNFYLISMLSALQRAISATGARELSGGLLDVMGMLMFWTWYVTLVSSLETTLERTLFVLVSNWTVGILHVQLVLSHLATETFTAEEERAEQFFAFQLKTSRNIDCSWPLDGRIEKRGSCRLASSCLSSFAQRRMPKAKASQQVDPHISFGQGARCTVKGPGNRAMRKVWKSERARSGATYSSCASWSIETAEGVDAPKSAECVDAPNLNGVLKGRE</sequence>
<dbReference type="EMBL" id="CAJNDS010000212">
    <property type="protein sequence ID" value="CAE7029013.1"/>
    <property type="molecule type" value="Genomic_DNA"/>
</dbReference>
<organism evidence="3 4">
    <name type="scientific">Symbiodinium natans</name>
    <dbReference type="NCBI Taxonomy" id="878477"/>
    <lineage>
        <taxon>Eukaryota</taxon>
        <taxon>Sar</taxon>
        <taxon>Alveolata</taxon>
        <taxon>Dinophyceae</taxon>
        <taxon>Suessiales</taxon>
        <taxon>Symbiodiniaceae</taxon>
        <taxon>Symbiodinium</taxon>
    </lineage>
</organism>
<reference evidence="3" key="1">
    <citation type="submission" date="2021-02" db="EMBL/GenBank/DDBJ databases">
        <authorList>
            <person name="Dougan E. K."/>
            <person name="Rhodes N."/>
            <person name="Thang M."/>
            <person name="Chan C."/>
        </authorList>
    </citation>
    <scope>NUCLEOTIDE SEQUENCE</scope>
</reference>
<dbReference type="Pfam" id="PF00173">
    <property type="entry name" value="Cyt-b5"/>
    <property type="match status" value="1"/>
</dbReference>
<feature type="domain" description="Cytochrome b5 heme-binding" evidence="2">
    <location>
        <begin position="184"/>
        <end position="258"/>
    </location>
</feature>
<keyword evidence="4" id="KW-1185">Reference proteome</keyword>
<dbReference type="GO" id="GO:0016717">
    <property type="term" value="F:oxidoreductase activity, acting on paired donors, with oxidation of a pair of donors resulting in the reduction of molecular oxygen to two molecules of water"/>
    <property type="evidence" value="ECO:0007669"/>
    <property type="project" value="TreeGrafter"/>
</dbReference>
<protein>
    <submittedName>
        <fullName evidence="3">Sld1 protein</fullName>
    </submittedName>
</protein>
<dbReference type="InterPro" id="IPR036400">
    <property type="entry name" value="Cyt_B5-like_heme/steroid_sf"/>
</dbReference>
<evidence type="ECO:0000313" key="3">
    <source>
        <dbReference type="EMBL" id="CAE7029013.1"/>
    </source>
</evidence>
<evidence type="ECO:0000256" key="1">
    <source>
        <dbReference type="SAM" id="Phobius"/>
    </source>
</evidence>
<dbReference type="PANTHER" id="PTHR19353">
    <property type="entry name" value="FATTY ACID DESATURASE 2"/>
    <property type="match status" value="1"/>
</dbReference>
<feature type="transmembrane region" description="Helical" evidence="1">
    <location>
        <begin position="12"/>
        <end position="37"/>
    </location>
</feature>
<dbReference type="Gene3D" id="3.10.120.10">
    <property type="entry name" value="Cytochrome b5-like heme/steroid binding domain"/>
    <property type="match status" value="1"/>
</dbReference>
<dbReference type="OrthoDB" id="260091at2759"/>
<dbReference type="AlphaFoldDB" id="A0A812IDA8"/>
<dbReference type="PROSITE" id="PS50255">
    <property type="entry name" value="CYTOCHROME_B5_2"/>
    <property type="match status" value="1"/>
</dbReference>
<dbReference type="GO" id="GO:0008610">
    <property type="term" value="P:lipid biosynthetic process"/>
    <property type="evidence" value="ECO:0007669"/>
    <property type="project" value="UniProtKB-ARBA"/>
</dbReference>
<feature type="transmembrane region" description="Helical" evidence="1">
    <location>
        <begin position="74"/>
        <end position="94"/>
    </location>
</feature>
<keyword evidence="1" id="KW-0812">Transmembrane</keyword>
<accession>A0A812IDA8</accession>
<feature type="transmembrane region" description="Helical" evidence="1">
    <location>
        <begin position="49"/>
        <end position="68"/>
    </location>
</feature>
<dbReference type="PANTHER" id="PTHR19353:SF19">
    <property type="entry name" value="DELTA(5) FATTY ACID DESATURASE C-RELATED"/>
    <property type="match status" value="1"/>
</dbReference>
<dbReference type="SUPFAM" id="SSF55856">
    <property type="entry name" value="Cytochrome b5-like heme/steroid binding domain"/>
    <property type="match status" value="1"/>
</dbReference>
<keyword evidence="1" id="KW-0472">Membrane</keyword>
<dbReference type="GO" id="GO:0006631">
    <property type="term" value="P:fatty acid metabolic process"/>
    <property type="evidence" value="ECO:0007669"/>
    <property type="project" value="UniProtKB-ARBA"/>
</dbReference>
<proteinExistence type="predicted"/>
<feature type="transmembrane region" description="Helical" evidence="1">
    <location>
        <begin position="288"/>
        <end position="309"/>
    </location>
</feature>
<keyword evidence="1" id="KW-1133">Transmembrane helix</keyword>
<evidence type="ECO:0000259" key="2">
    <source>
        <dbReference type="PROSITE" id="PS50255"/>
    </source>
</evidence>
<gene>
    <name evidence="3" type="primary">sld1</name>
    <name evidence="3" type="ORF">SNAT2548_LOCUS3461</name>
</gene>
<name>A0A812IDA8_9DINO</name>
<evidence type="ECO:0000313" key="4">
    <source>
        <dbReference type="Proteomes" id="UP000604046"/>
    </source>
</evidence>
<comment type="caution">
    <text evidence="3">The sequence shown here is derived from an EMBL/GenBank/DDBJ whole genome shotgun (WGS) entry which is preliminary data.</text>
</comment>
<dbReference type="InterPro" id="IPR005804">
    <property type="entry name" value="FA_desaturase_dom"/>
</dbReference>
<dbReference type="InterPro" id="IPR012171">
    <property type="entry name" value="Fatty_acid_desaturase"/>
</dbReference>
<dbReference type="InterPro" id="IPR001199">
    <property type="entry name" value="Cyt_B5-like_heme/steroid-bd"/>
</dbReference>
<dbReference type="GO" id="GO:0016020">
    <property type="term" value="C:membrane"/>
    <property type="evidence" value="ECO:0007669"/>
    <property type="project" value="TreeGrafter"/>
</dbReference>